<dbReference type="RefSeq" id="WP_082857254.1">
    <property type="nucleotide sequence ID" value="NZ_JAHUVX010000007.1"/>
</dbReference>
<keyword evidence="2" id="KW-1185">Reference proteome</keyword>
<dbReference type="AlphaFoldDB" id="A0A2S5ZZ19"/>
<dbReference type="Proteomes" id="UP000238356">
    <property type="component" value="Unassembled WGS sequence"/>
</dbReference>
<gene>
    <name evidence="1" type="ORF">C5F51_27230</name>
</gene>
<dbReference type="EMBL" id="PSZD01000022">
    <property type="protein sequence ID" value="PPJ23784.1"/>
    <property type="molecule type" value="Genomic_DNA"/>
</dbReference>
<name>A0A2S5ZZ19_9NOCA</name>
<dbReference type="Gene3D" id="2.30.110.10">
    <property type="entry name" value="Electron Transport, Fmn-binding Protein, Chain A"/>
    <property type="match status" value="1"/>
</dbReference>
<dbReference type="InterPro" id="IPR012349">
    <property type="entry name" value="Split_barrel_FMN-bd"/>
</dbReference>
<reference evidence="1 2" key="1">
    <citation type="submission" date="2018-02" db="EMBL/GenBank/DDBJ databases">
        <title>8 Nocardia nova and 1 Nocardia cyriacigeorgica strain used for evolution to TMP-SMX.</title>
        <authorList>
            <person name="Mehta H."/>
            <person name="Weng J."/>
            <person name="Shamoo Y."/>
        </authorList>
    </citation>
    <scope>NUCLEOTIDE SEQUENCE [LARGE SCALE GENOMIC DNA]</scope>
    <source>
        <strain evidence="1 2">BAA2227</strain>
    </source>
</reference>
<evidence type="ECO:0008006" key="3">
    <source>
        <dbReference type="Google" id="ProtNLM"/>
    </source>
</evidence>
<sequence>MPEGSVFIKKSSVWLECSVYPGIPAGDHAIALLEIHGLRMGFERPLSVFHGSRFRRLAAIRAPRSPGNDRPPLRAEHP</sequence>
<dbReference type="GeneID" id="94359510"/>
<organism evidence="1 2">
    <name type="scientific">Nocardia nova</name>
    <dbReference type="NCBI Taxonomy" id="37330"/>
    <lineage>
        <taxon>Bacteria</taxon>
        <taxon>Bacillati</taxon>
        <taxon>Actinomycetota</taxon>
        <taxon>Actinomycetes</taxon>
        <taxon>Mycobacteriales</taxon>
        <taxon>Nocardiaceae</taxon>
        <taxon>Nocardia</taxon>
    </lineage>
</organism>
<protein>
    <recommendedName>
        <fullName evidence="3">Flavin reductase like domain-containing protein</fullName>
    </recommendedName>
</protein>
<evidence type="ECO:0000313" key="1">
    <source>
        <dbReference type="EMBL" id="PPJ23784.1"/>
    </source>
</evidence>
<dbReference type="SUPFAM" id="SSF50475">
    <property type="entry name" value="FMN-binding split barrel"/>
    <property type="match status" value="1"/>
</dbReference>
<evidence type="ECO:0000313" key="2">
    <source>
        <dbReference type="Proteomes" id="UP000238356"/>
    </source>
</evidence>
<proteinExistence type="predicted"/>
<comment type="caution">
    <text evidence="1">The sequence shown here is derived from an EMBL/GenBank/DDBJ whole genome shotgun (WGS) entry which is preliminary data.</text>
</comment>
<accession>A0A2S5ZZ19</accession>